<name>A0A5J4UNR1_9EUKA</name>
<organism evidence="1 2">
    <name type="scientific">Streblomastix strix</name>
    <dbReference type="NCBI Taxonomy" id="222440"/>
    <lineage>
        <taxon>Eukaryota</taxon>
        <taxon>Metamonada</taxon>
        <taxon>Preaxostyla</taxon>
        <taxon>Oxymonadida</taxon>
        <taxon>Streblomastigidae</taxon>
        <taxon>Streblomastix</taxon>
    </lineage>
</organism>
<accession>A0A5J4UNR1</accession>
<dbReference type="Proteomes" id="UP000324800">
    <property type="component" value="Unassembled WGS sequence"/>
</dbReference>
<sequence>MFESAILRDVDIAHYWSDGGPHFRNQQVIWGLLNINDPILAGYTVEINFTEKMHGKGEVDGEFAKYVQEIEKNIPKEVSNSIQ</sequence>
<proteinExistence type="predicted"/>
<dbReference type="EMBL" id="SNRW01013926">
    <property type="protein sequence ID" value="KAA6372067.1"/>
    <property type="molecule type" value="Genomic_DNA"/>
</dbReference>
<evidence type="ECO:0000313" key="1">
    <source>
        <dbReference type="EMBL" id="KAA6372067.1"/>
    </source>
</evidence>
<protein>
    <submittedName>
        <fullName evidence="1">Uncharacterized protein</fullName>
    </submittedName>
</protein>
<dbReference type="AlphaFoldDB" id="A0A5J4UNR1"/>
<reference evidence="1 2" key="1">
    <citation type="submission" date="2019-03" db="EMBL/GenBank/DDBJ databases">
        <title>Single cell metagenomics reveals metabolic interactions within the superorganism composed of flagellate Streblomastix strix and complex community of Bacteroidetes bacteria on its surface.</title>
        <authorList>
            <person name="Treitli S.C."/>
            <person name="Kolisko M."/>
            <person name="Husnik F."/>
            <person name="Keeling P."/>
            <person name="Hampl V."/>
        </authorList>
    </citation>
    <scope>NUCLEOTIDE SEQUENCE [LARGE SCALE GENOMIC DNA]</scope>
    <source>
        <strain evidence="1">ST1C</strain>
    </source>
</reference>
<gene>
    <name evidence="1" type="ORF">EZS28_032406</name>
</gene>
<evidence type="ECO:0000313" key="2">
    <source>
        <dbReference type="Proteomes" id="UP000324800"/>
    </source>
</evidence>
<comment type="caution">
    <text evidence="1">The sequence shown here is derived from an EMBL/GenBank/DDBJ whole genome shotgun (WGS) entry which is preliminary data.</text>
</comment>
<dbReference type="OrthoDB" id="9944853at2759"/>